<evidence type="ECO:0000313" key="3">
    <source>
        <dbReference type="Proteomes" id="UP000887116"/>
    </source>
</evidence>
<dbReference type="AlphaFoldDB" id="A0A8X6GHM8"/>
<protein>
    <recommendedName>
        <fullName evidence="4">Secreted protein</fullName>
    </recommendedName>
</protein>
<evidence type="ECO:0000313" key="2">
    <source>
        <dbReference type="EMBL" id="GFR03314.1"/>
    </source>
</evidence>
<keyword evidence="1" id="KW-0732">Signal</keyword>
<evidence type="ECO:0008006" key="4">
    <source>
        <dbReference type="Google" id="ProtNLM"/>
    </source>
</evidence>
<dbReference type="EMBL" id="BMAO01025523">
    <property type="protein sequence ID" value="GFR03314.1"/>
    <property type="molecule type" value="Genomic_DNA"/>
</dbReference>
<evidence type="ECO:0000256" key="1">
    <source>
        <dbReference type="SAM" id="SignalP"/>
    </source>
</evidence>
<feature type="chain" id="PRO_5036446657" description="Secreted protein" evidence="1">
    <location>
        <begin position="28"/>
        <end position="115"/>
    </location>
</feature>
<proteinExistence type="predicted"/>
<keyword evidence="3" id="KW-1185">Reference proteome</keyword>
<sequence length="115" mass="12362">MLEISGGITGVGKLPILLLVLWPSSSPLKVDEKKTHLIFLLIKLRRDLCQRDLMMNLLSSPGGVVAAGAACNSKSRISKRCNSICRCSAVKLQRSSRCCSAHVQVVCRSASCSSC</sequence>
<organism evidence="2 3">
    <name type="scientific">Trichonephila clavata</name>
    <name type="common">Joro spider</name>
    <name type="synonym">Nephila clavata</name>
    <dbReference type="NCBI Taxonomy" id="2740835"/>
    <lineage>
        <taxon>Eukaryota</taxon>
        <taxon>Metazoa</taxon>
        <taxon>Ecdysozoa</taxon>
        <taxon>Arthropoda</taxon>
        <taxon>Chelicerata</taxon>
        <taxon>Arachnida</taxon>
        <taxon>Araneae</taxon>
        <taxon>Araneomorphae</taxon>
        <taxon>Entelegynae</taxon>
        <taxon>Araneoidea</taxon>
        <taxon>Nephilidae</taxon>
        <taxon>Trichonephila</taxon>
    </lineage>
</organism>
<reference evidence="2" key="1">
    <citation type="submission" date="2020-07" db="EMBL/GenBank/DDBJ databases">
        <title>Multicomponent nature underlies the extraordinary mechanical properties of spider dragline silk.</title>
        <authorList>
            <person name="Kono N."/>
            <person name="Nakamura H."/>
            <person name="Mori M."/>
            <person name="Yoshida Y."/>
            <person name="Ohtoshi R."/>
            <person name="Malay A.D."/>
            <person name="Moran D.A.P."/>
            <person name="Tomita M."/>
            <person name="Numata K."/>
            <person name="Arakawa K."/>
        </authorList>
    </citation>
    <scope>NUCLEOTIDE SEQUENCE</scope>
</reference>
<accession>A0A8X6GHM8</accession>
<gene>
    <name evidence="2" type="ORF">TNCT_540981</name>
</gene>
<feature type="signal peptide" evidence="1">
    <location>
        <begin position="1"/>
        <end position="27"/>
    </location>
</feature>
<name>A0A8X6GHM8_TRICU</name>
<dbReference type="Proteomes" id="UP000887116">
    <property type="component" value="Unassembled WGS sequence"/>
</dbReference>
<comment type="caution">
    <text evidence="2">The sequence shown here is derived from an EMBL/GenBank/DDBJ whole genome shotgun (WGS) entry which is preliminary data.</text>
</comment>